<dbReference type="AlphaFoldDB" id="A0A1S9DMC5"/>
<comment type="similarity">
    <text evidence="4">Belongs to the MAPRE family.</text>
</comment>
<dbReference type="GO" id="GO:0051301">
    <property type="term" value="P:cell division"/>
    <property type="evidence" value="ECO:0007669"/>
    <property type="project" value="UniProtKB-KW"/>
</dbReference>
<reference evidence="23 24" key="1">
    <citation type="submission" date="2016-10" db="EMBL/GenBank/DDBJ databases">
        <title>Genome sequencing of Aspergillus oryzae BCC7051.</title>
        <authorList>
            <person name="Thammarongtham C."/>
            <person name="Vorapreeda T."/>
            <person name="Nookaew I."/>
            <person name="Srisuk T."/>
            <person name="Land M."/>
            <person name="Jeennor S."/>
            <person name="Laoteng K."/>
        </authorList>
    </citation>
    <scope>NUCLEOTIDE SEQUENCE [LARGE SCALE GENOMIC DNA]</scope>
    <source>
        <strain evidence="23 24">BCC7051</strain>
    </source>
</reference>
<proteinExistence type="inferred from homology"/>
<evidence type="ECO:0000256" key="4">
    <source>
        <dbReference type="ARBA" id="ARBA00010729"/>
    </source>
</evidence>
<feature type="repeat" description="WD" evidence="17">
    <location>
        <begin position="587"/>
        <end position="628"/>
    </location>
</feature>
<dbReference type="InterPro" id="IPR027328">
    <property type="entry name" value="MAPRE"/>
</dbReference>
<gene>
    <name evidence="23" type="ORF">OAory_01060170</name>
</gene>
<keyword evidence="9" id="KW-0132">Cell division</keyword>
<keyword evidence="12" id="KW-0498">Mitosis</keyword>
<dbReference type="SMART" id="SM00256">
    <property type="entry name" value="FBOX"/>
    <property type="match status" value="1"/>
</dbReference>
<dbReference type="PROSITE" id="PS50021">
    <property type="entry name" value="CH"/>
    <property type="match status" value="1"/>
</dbReference>
<dbReference type="Gene3D" id="1.20.1280.50">
    <property type="match status" value="1"/>
</dbReference>
<evidence type="ECO:0000256" key="6">
    <source>
        <dbReference type="ARBA" id="ARBA00015819"/>
    </source>
</evidence>
<dbReference type="EMBL" id="MKZY01000004">
    <property type="protein sequence ID" value="OOO10209.1"/>
    <property type="molecule type" value="Genomic_DNA"/>
</dbReference>
<keyword evidence="14" id="KW-0131">Cell cycle</keyword>
<keyword evidence="10 18" id="KW-0493">Microtubule</keyword>
<feature type="repeat" description="WD" evidence="17">
    <location>
        <begin position="424"/>
        <end position="457"/>
    </location>
</feature>
<dbReference type="GO" id="GO:0035372">
    <property type="term" value="P:protein localization to microtubule"/>
    <property type="evidence" value="ECO:0007669"/>
    <property type="project" value="UniProtKB-ARBA"/>
</dbReference>
<feature type="domain" description="Calponin-homology (CH)" evidence="20">
    <location>
        <begin position="667"/>
        <end position="768"/>
    </location>
</feature>
<comment type="caution">
    <text evidence="23">The sequence shown here is derived from an EMBL/GenBank/DDBJ whole genome shotgun (WGS) entry which is preliminary data.</text>
</comment>
<evidence type="ECO:0000256" key="17">
    <source>
        <dbReference type="PROSITE-ProRule" id="PRU00221"/>
    </source>
</evidence>
<dbReference type="SMART" id="SM00320">
    <property type="entry name" value="WD40"/>
    <property type="match status" value="6"/>
</dbReference>
<dbReference type="Proteomes" id="UP000190312">
    <property type="component" value="Unassembled WGS sequence"/>
</dbReference>
<evidence type="ECO:0000256" key="5">
    <source>
        <dbReference type="ARBA" id="ARBA00011725"/>
    </source>
</evidence>
<dbReference type="GO" id="GO:0035371">
    <property type="term" value="C:microtubule plus-end"/>
    <property type="evidence" value="ECO:0007669"/>
    <property type="project" value="UniProtKB-ARBA"/>
</dbReference>
<dbReference type="Gene3D" id="1.10.418.10">
    <property type="entry name" value="Calponin-like domain"/>
    <property type="match status" value="1"/>
</dbReference>
<feature type="domain" description="EB1 C-terminal" evidence="22">
    <location>
        <begin position="819"/>
        <end position="896"/>
    </location>
</feature>
<dbReference type="CDD" id="cd00200">
    <property type="entry name" value="WD40"/>
    <property type="match status" value="1"/>
</dbReference>
<organism evidence="23 24">
    <name type="scientific">Aspergillus oryzae</name>
    <name type="common">Yellow koji mold</name>
    <dbReference type="NCBI Taxonomy" id="5062"/>
    <lineage>
        <taxon>Eukaryota</taxon>
        <taxon>Fungi</taxon>
        <taxon>Dikarya</taxon>
        <taxon>Ascomycota</taxon>
        <taxon>Pezizomycotina</taxon>
        <taxon>Eurotiomycetes</taxon>
        <taxon>Eurotiomycetidae</taxon>
        <taxon>Eurotiales</taxon>
        <taxon>Aspergillaceae</taxon>
        <taxon>Aspergillus</taxon>
        <taxon>Aspergillus subgen. Circumdati</taxon>
    </lineage>
</organism>
<evidence type="ECO:0000256" key="2">
    <source>
        <dbReference type="ARBA" id="ARBA00004245"/>
    </source>
</evidence>
<keyword evidence="8 17" id="KW-0853">WD repeat</keyword>
<evidence type="ECO:0000313" key="23">
    <source>
        <dbReference type="EMBL" id="OOO10209.1"/>
    </source>
</evidence>
<evidence type="ECO:0000259" key="20">
    <source>
        <dbReference type="PROSITE" id="PS50021"/>
    </source>
</evidence>
<evidence type="ECO:0000256" key="10">
    <source>
        <dbReference type="ARBA" id="ARBA00022701"/>
    </source>
</evidence>
<evidence type="ECO:0000256" key="15">
    <source>
        <dbReference type="ARBA" id="ARBA00030034"/>
    </source>
</evidence>
<feature type="compositionally biased region" description="Basic and acidic residues" evidence="19">
    <location>
        <begin position="108"/>
        <end position="119"/>
    </location>
</feature>
<evidence type="ECO:0000256" key="18">
    <source>
        <dbReference type="PROSITE-ProRule" id="PRU00576"/>
    </source>
</evidence>
<dbReference type="PROSITE" id="PS50082">
    <property type="entry name" value="WD_REPEATS_2"/>
    <property type="match status" value="5"/>
</dbReference>
<dbReference type="VEuPathDB" id="FungiDB:AO090003000749"/>
<comment type="subunit">
    <text evidence="5">Component of the SCF(sconB) E3 ubiquitin ligase complex.</text>
</comment>
<dbReference type="InterPro" id="IPR001680">
    <property type="entry name" value="WD40_rpt"/>
</dbReference>
<dbReference type="eggNOG" id="KOG0281">
    <property type="taxonomic scope" value="Eukaryota"/>
</dbReference>
<keyword evidence="11" id="KW-0677">Repeat</keyword>
<dbReference type="PROSITE" id="PS50181">
    <property type="entry name" value="FBOX"/>
    <property type="match status" value="1"/>
</dbReference>
<keyword evidence="7" id="KW-0963">Cytoplasm</keyword>
<dbReference type="InterPro" id="IPR001715">
    <property type="entry name" value="CH_dom"/>
</dbReference>
<dbReference type="Pfam" id="PF03271">
    <property type="entry name" value="EB1"/>
    <property type="match status" value="1"/>
</dbReference>
<comment type="function">
    <text evidence="1">Component of the SCF(sconB) E3 ubiquitin ligase complex involved in the regulation of sulfur metabolite repression, probably by mediating the inactivation or degradation of the metR transcription factor.</text>
</comment>
<dbReference type="PROSITE" id="PS00678">
    <property type="entry name" value="WD_REPEATS_1"/>
    <property type="match status" value="2"/>
</dbReference>
<feature type="region of interest" description="Disordered" evidence="19">
    <location>
        <begin position="1"/>
        <end position="44"/>
    </location>
</feature>
<evidence type="ECO:0000259" key="21">
    <source>
        <dbReference type="PROSITE" id="PS50181"/>
    </source>
</evidence>
<feature type="repeat" description="WD" evidence="17">
    <location>
        <begin position="505"/>
        <end position="544"/>
    </location>
</feature>
<evidence type="ECO:0000256" key="19">
    <source>
        <dbReference type="SAM" id="MobiDB-lite"/>
    </source>
</evidence>
<feature type="repeat" description="WD" evidence="17">
    <location>
        <begin position="465"/>
        <end position="504"/>
    </location>
</feature>
<dbReference type="PANTHER" id="PTHR10623">
    <property type="entry name" value="MICROTUBULE-ASSOCIATED PROTEIN RP/EB FAMILY MEMBER"/>
    <property type="match status" value="1"/>
</dbReference>
<dbReference type="InterPro" id="IPR015943">
    <property type="entry name" value="WD40/YVTN_repeat-like_dom_sf"/>
</dbReference>
<evidence type="ECO:0000259" key="22">
    <source>
        <dbReference type="PROSITE" id="PS51230"/>
    </source>
</evidence>
<evidence type="ECO:0000256" key="11">
    <source>
        <dbReference type="ARBA" id="ARBA00022737"/>
    </source>
</evidence>
<protein>
    <recommendedName>
        <fullName evidence="6">Probable E3 ubiquitin ligase complex SCF subunit sconB</fullName>
    </recommendedName>
    <alternativeName>
        <fullName evidence="16">Sulfur controller B</fullName>
    </alternativeName>
    <alternativeName>
        <fullName evidence="15">Sulfur metabolite repression control protein B</fullName>
    </alternativeName>
</protein>
<dbReference type="InterPro" id="IPR001810">
    <property type="entry name" value="F-box_dom"/>
</dbReference>
<dbReference type="Pfam" id="PF12937">
    <property type="entry name" value="F-box-like"/>
    <property type="match status" value="1"/>
</dbReference>
<keyword evidence="13" id="KW-0206">Cytoskeleton</keyword>
<evidence type="ECO:0000256" key="3">
    <source>
        <dbReference type="ARBA" id="ARBA00007968"/>
    </source>
</evidence>
<dbReference type="VEuPathDB" id="FungiDB:AO090003000750"/>
<dbReference type="Gene3D" id="2.130.10.10">
    <property type="entry name" value="YVTN repeat-like/Quinoprotein amine dehydrogenase"/>
    <property type="match status" value="2"/>
</dbReference>
<dbReference type="FunFam" id="1.20.5.1430:FF:000005">
    <property type="entry name" value="Eb1, isoform E"/>
    <property type="match status" value="1"/>
</dbReference>
<dbReference type="InterPro" id="IPR036047">
    <property type="entry name" value="F-box-like_dom_sf"/>
</dbReference>
<feature type="region of interest" description="Disordered" evidence="19">
    <location>
        <begin position="99"/>
        <end position="119"/>
    </location>
</feature>
<feature type="region of interest" description="Disordered" evidence="19">
    <location>
        <begin position="787"/>
        <end position="814"/>
    </location>
</feature>
<evidence type="ECO:0000256" key="13">
    <source>
        <dbReference type="ARBA" id="ARBA00023212"/>
    </source>
</evidence>
<dbReference type="GO" id="GO:0051010">
    <property type="term" value="F:microtubule plus-end binding"/>
    <property type="evidence" value="ECO:0007669"/>
    <property type="project" value="UniProtKB-ARBA"/>
</dbReference>
<dbReference type="PROSITE" id="PS51230">
    <property type="entry name" value="EB1_C"/>
    <property type="match status" value="1"/>
</dbReference>
<name>A0A1S9DMC5_ASPOZ</name>
<evidence type="ECO:0000256" key="8">
    <source>
        <dbReference type="ARBA" id="ARBA00022574"/>
    </source>
</evidence>
<evidence type="ECO:0000256" key="9">
    <source>
        <dbReference type="ARBA" id="ARBA00022618"/>
    </source>
</evidence>
<dbReference type="Pfam" id="PF00400">
    <property type="entry name" value="WD40"/>
    <property type="match status" value="6"/>
</dbReference>
<dbReference type="InterPro" id="IPR004953">
    <property type="entry name" value="EB1_C"/>
</dbReference>
<dbReference type="OrthoDB" id="19711at2759"/>
<evidence type="ECO:0000256" key="16">
    <source>
        <dbReference type="ARBA" id="ARBA00032113"/>
    </source>
</evidence>
<dbReference type="InterPro" id="IPR019775">
    <property type="entry name" value="WD40_repeat_CS"/>
</dbReference>
<dbReference type="Gene3D" id="1.20.5.1430">
    <property type="match status" value="1"/>
</dbReference>
<dbReference type="GO" id="GO:0030473">
    <property type="term" value="P:nuclear migration along microtubule"/>
    <property type="evidence" value="ECO:0007669"/>
    <property type="project" value="UniProtKB-ARBA"/>
</dbReference>
<evidence type="ECO:0000256" key="1">
    <source>
        <dbReference type="ARBA" id="ARBA00002730"/>
    </source>
</evidence>
<evidence type="ECO:0000256" key="14">
    <source>
        <dbReference type="ARBA" id="ARBA00023306"/>
    </source>
</evidence>
<dbReference type="InterPro" id="IPR036872">
    <property type="entry name" value="CH_dom_sf"/>
</dbReference>
<feature type="repeat" description="WD" evidence="17">
    <location>
        <begin position="336"/>
        <end position="366"/>
    </location>
</feature>
<dbReference type="InterPro" id="IPR020472">
    <property type="entry name" value="WD40_PAC1"/>
</dbReference>
<comment type="subcellular location">
    <subcellularLocation>
        <location evidence="2">Cytoplasm</location>
        <location evidence="2">Cytoskeleton</location>
    </subcellularLocation>
</comment>
<dbReference type="PROSITE" id="PS50294">
    <property type="entry name" value="WD_REPEATS_REGION"/>
    <property type="match status" value="4"/>
</dbReference>
<dbReference type="SUPFAM" id="SSF50978">
    <property type="entry name" value="WD40 repeat-like"/>
    <property type="match status" value="1"/>
</dbReference>
<feature type="compositionally biased region" description="Polar residues" evidence="19">
    <location>
        <begin position="25"/>
        <end position="35"/>
    </location>
</feature>
<dbReference type="SUPFAM" id="SSF81383">
    <property type="entry name" value="F-box domain"/>
    <property type="match status" value="1"/>
</dbReference>
<dbReference type="GO" id="GO:0051233">
    <property type="term" value="C:spindle midzone"/>
    <property type="evidence" value="ECO:0007669"/>
    <property type="project" value="UniProtKB-ARBA"/>
</dbReference>
<feature type="domain" description="F-box" evidence="21">
    <location>
        <begin position="235"/>
        <end position="281"/>
    </location>
</feature>
<evidence type="ECO:0000256" key="7">
    <source>
        <dbReference type="ARBA" id="ARBA00022490"/>
    </source>
</evidence>
<accession>A0A1S9DMC5</accession>
<evidence type="ECO:0000256" key="12">
    <source>
        <dbReference type="ARBA" id="ARBA00022776"/>
    </source>
</evidence>
<dbReference type="SUPFAM" id="SSF140612">
    <property type="entry name" value="EB1 dimerisation domain-like"/>
    <property type="match status" value="1"/>
</dbReference>
<sequence>MSPREAATLPSRRRPSLSFRPRPRTATSSTHQTTRLENDVWGGGSAVDAADDEGQVLEEMNHFPEPVPRRREARSFSSLRHPVDGLRALGRRLSVTIRNKSSRHSAHHHQDDLGDLNHEPEFTPRNRHSWCKGTNIDRRFSHHSVSGLHGFYAPTAPVRAPIPGNGSEPPILPDDIYAGAAARAAAVVQNELFRIERDGAKYSDMGLTRDSESGIGIDLRDRSELSDTDLAFLRLDPVTHLPPEVMSHIFTYLDPQSLMQCESVSHAWSEQASSRHIWRHVFRHTYGHSRPVGASKKKRSAGLGKSLPDQDWKRMFLVRRALEQRWKEGKAAAIYLHGHKDSVYCAQFDEDKIITGSRDRTIRVWDAHYPWPCRKIIGPPPGDIAGIGPVNNMSQQSSGKPPFLTICPPPTLSAGITTPVEQASEYHSASILCLQFDDEIMVTGSSDYTCIVWDIQNDYQPIRRLEGHRAGVLDVCFDDRYIVSCSKDTTICVWDRQTGALRQRLVGHRGPVNAVQLRGDLIVSASGDGVAKLWNITSGHCVKEFHSKDRGLACVEFSEDARTILTGGNDQVIYQFDANTGDMVNELKGHEGLVRSLHLDSAGQRIVSGSYDMSVKVFDAQTGELSIDLPGWTTSWMLSVKSDYRRILATSQDSRAVIMDFGYGLDGIELQELLAWLNNLLQLNLTKVEQCGTGAALCQVFDSIFMDVPMSRVKFNVNAEYGYLQNFKVLQNVFARHQVDKPIPVQQLTKCRMQDNLEFLQWTKKYWDQHFPGGDYDAVARRKASGAPPAAAGSRAGAASAGATRRGATPTGAVARPRVAAASGPNVSALQQEIATQKEAIGGLEKERDFYFAKLRDIELLLQSAIEADPELEKDDDSLVKHIQGILYSTEEGFEIPAEEGAADELETF</sequence>
<dbReference type="FunFam" id="1.10.418.10:FF:000028">
    <property type="entry name" value="RP/EB family microtubule-associated protein"/>
    <property type="match status" value="1"/>
</dbReference>
<dbReference type="InterPro" id="IPR036133">
    <property type="entry name" value="EB1_C_sf"/>
</dbReference>
<evidence type="ECO:0000313" key="24">
    <source>
        <dbReference type="Proteomes" id="UP000190312"/>
    </source>
</evidence>
<dbReference type="InterPro" id="IPR036322">
    <property type="entry name" value="WD40_repeat_dom_sf"/>
</dbReference>
<dbReference type="GO" id="GO:0072686">
    <property type="term" value="C:mitotic spindle"/>
    <property type="evidence" value="ECO:0007669"/>
    <property type="project" value="UniProtKB-ARBA"/>
</dbReference>
<dbReference type="PRINTS" id="PR00320">
    <property type="entry name" value="GPROTEINBRPT"/>
</dbReference>
<comment type="similarity">
    <text evidence="3">Belongs to the WD repeat MET30/SCONB/SCON-2 family.</text>
</comment>
<dbReference type="SUPFAM" id="SSF47576">
    <property type="entry name" value="Calponin-homology domain, CH-domain"/>
    <property type="match status" value="1"/>
</dbReference>